<keyword evidence="3" id="KW-1185">Reference proteome</keyword>
<dbReference type="Pfam" id="PF12006">
    <property type="entry name" value="DUF3500"/>
    <property type="match status" value="1"/>
</dbReference>
<protein>
    <submittedName>
        <fullName evidence="2">Lipoprotein</fullName>
    </submittedName>
</protein>
<dbReference type="RefSeq" id="WP_053183875.1">
    <property type="nucleotide sequence ID" value="NZ_LGIA01000158.1"/>
</dbReference>
<dbReference type="InterPro" id="IPR021889">
    <property type="entry name" value="DUF3500"/>
</dbReference>
<keyword evidence="1" id="KW-0732">Signal</keyword>
<name>A0A0L8V8H7_9BACT</name>
<feature type="chain" id="PRO_5005591513" evidence="1">
    <location>
        <begin position="20"/>
        <end position="337"/>
    </location>
</feature>
<dbReference type="EMBL" id="LGIA01000158">
    <property type="protein sequence ID" value="KOH44633.1"/>
    <property type="molecule type" value="Genomic_DNA"/>
</dbReference>
<comment type="caution">
    <text evidence="2">The sequence shown here is derived from an EMBL/GenBank/DDBJ whole genome shotgun (WGS) entry which is preliminary data.</text>
</comment>
<dbReference type="STRING" id="1409788.NC99_25410"/>
<gene>
    <name evidence="2" type="ORF">NC99_25410</name>
</gene>
<feature type="signal peptide" evidence="1">
    <location>
        <begin position="1"/>
        <end position="19"/>
    </location>
</feature>
<evidence type="ECO:0000256" key="1">
    <source>
        <dbReference type="SAM" id="SignalP"/>
    </source>
</evidence>
<dbReference type="PANTHER" id="PTHR37489">
    <property type="entry name" value="DUF3500 DOMAIN-CONTAINING PROTEIN"/>
    <property type="match status" value="1"/>
</dbReference>
<sequence length="337" mass="38663">MKKMAVILILLSAIGSVYSQGDPDPARQFLASLNDTQRARVLLPFEDSSRSRWHYLPASSWTRTGISLGELDNTQRQLLFSLLKSYLSETGYDKTQKILELEEILGELENNPAYRNPDNYFVAFYGEPDKNNLWSWSFEGHHLSLNFTMADGKLAMAPLFMGANPAVIPEGKRKGEKTLAREEDLAFKLLHALPENQRQQAIFRERAFWDITTSNDSQVEPMKLVGIRLKDLAPDHQAILLELIDEYLASMPPELATLRMNLLKTEEFDQIRFGWAGGTQPGEPHYYRVQGKTFLIELDNTQNGANHIHSVWRDFDGDFGRDLIREHHEHSNHHDQK</sequence>
<dbReference type="Proteomes" id="UP000036958">
    <property type="component" value="Unassembled WGS sequence"/>
</dbReference>
<dbReference type="OrthoDB" id="581140at2"/>
<keyword evidence="2" id="KW-0449">Lipoprotein</keyword>
<proteinExistence type="predicted"/>
<dbReference type="AlphaFoldDB" id="A0A0L8V8H7"/>
<evidence type="ECO:0000313" key="2">
    <source>
        <dbReference type="EMBL" id="KOH44633.1"/>
    </source>
</evidence>
<evidence type="ECO:0000313" key="3">
    <source>
        <dbReference type="Proteomes" id="UP000036958"/>
    </source>
</evidence>
<dbReference type="PANTHER" id="PTHR37489:SF1">
    <property type="entry name" value="DUF3500 DOMAIN-CONTAINING PROTEIN"/>
    <property type="match status" value="1"/>
</dbReference>
<reference evidence="3" key="1">
    <citation type="submission" date="2015-07" db="EMBL/GenBank/DDBJ databases">
        <title>Genome sequencing of Sunxiuqinia dokdonensis strain SK.</title>
        <authorList>
            <person name="Ahn S."/>
            <person name="Kim B.-C."/>
        </authorList>
    </citation>
    <scope>NUCLEOTIDE SEQUENCE [LARGE SCALE GENOMIC DNA]</scope>
    <source>
        <strain evidence="3">SK</strain>
    </source>
</reference>
<accession>A0A0L8V8H7</accession>
<dbReference type="PATRIC" id="fig|1409788.3.peg.2620"/>
<organism evidence="2 3">
    <name type="scientific">Sunxiuqinia dokdonensis</name>
    <dbReference type="NCBI Taxonomy" id="1409788"/>
    <lineage>
        <taxon>Bacteria</taxon>
        <taxon>Pseudomonadati</taxon>
        <taxon>Bacteroidota</taxon>
        <taxon>Bacteroidia</taxon>
        <taxon>Marinilabiliales</taxon>
        <taxon>Prolixibacteraceae</taxon>
        <taxon>Sunxiuqinia</taxon>
    </lineage>
</organism>